<comment type="subcellular location">
    <subcellularLocation>
        <location evidence="1">Membrane</location>
        <topology evidence="1">Single-pass membrane protein</topology>
    </subcellularLocation>
</comment>
<protein>
    <submittedName>
        <fullName evidence="5">Prohibitin family protein</fullName>
    </submittedName>
</protein>
<reference evidence="5 6" key="1">
    <citation type="submission" date="2022-11" db="EMBL/GenBank/DDBJ databases">
        <title>Minimal conservation of predation-associated metabolite biosynthetic gene clusters underscores biosynthetic potential of Myxococcota including descriptions for ten novel species: Archangium lansinium sp. nov., Myxococcus landrumus sp. nov., Nannocystis bai.</title>
        <authorList>
            <person name="Ahearne A."/>
            <person name="Stevens C."/>
            <person name="Dowd S."/>
        </authorList>
    </citation>
    <scope>NUCLEOTIDE SEQUENCE [LARGE SCALE GENOMIC DNA]</scope>
    <source>
        <strain evidence="5 6">BB15-2</strain>
    </source>
</reference>
<dbReference type="PANTHER" id="PTHR23222">
    <property type="entry name" value="PROHIBITIN"/>
    <property type="match status" value="1"/>
</dbReference>
<feature type="domain" description="Band 7" evidence="4">
    <location>
        <begin position="52"/>
        <end position="240"/>
    </location>
</feature>
<name>A0ABT5DRZ2_9BACT</name>
<dbReference type="EMBL" id="JAQNDL010000001">
    <property type="protein sequence ID" value="MDC0716426.1"/>
    <property type="molecule type" value="Genomic_DNA"/>
</dbReference>
<gene>
    <name evidence="5" type="ORF">POL25_05965</name>
</gene>
<dbReference type="SUPFAM" id="SSF117892">
    <property type="entry name" value="Band 7/SPFH domain"/>
    <property type="match status" value="1"/>
</dbReference>
<feature type="transmembrane region" description="Helical" evidence="3">
    <location>
        <begin position="29"/>
        <end position="46"/>
    </location>
</feature>
<comment type="caution">
    <text evidence="5">The sequence shown here is derived from an EMBL/GenBank/DDBJ whole genome shotgun (WGS) entry which is preliminary data.</text>
</comment>
<dbReference type="InterPro" id="IPR036013">
    <property type="entry name" value="Band_7/SPFH_dom_sf"/>
</dbReference>
<evidence type="ECO:0000259" key="4">
    <source>
        <dbReference type="Pfam" id="PF01145"/>
    </source>
</evidence>
<keyword evidence="3" id="KW-0812">Transmembrane</keyword>
<dbReference type="CDD" id="cd03401">
    <property type="entry name" value="SPFH_prohibitin"/>
    <property type="match status" value="1"/>
</dbReference>
<accession>A0ABT5DRZ2</accession>
<evidence type="ECO:0000256" key="1">
    <source>
        <dbReference type="ARBA" id="ARBA00004167"/>
    </source>
</evidence>
<evidence type="ECO:0000256" key="3">
    <source>
        <dbReference type="SAM" id="Phobius"/>
    </source>
</evidence>
<dbReference type="RefSeq" id="WP_272084886.1">
    <property type="nucleotide sequence ID" value="NZ_JAQNDL010000001.1"/>
</dbReference>
<keyword evidence="6" id="KW-1185">Reference proteome</keyword>
<organism evidence="5 6">
    <name type="scientific">Nannocystis bainbridge</name>
    <dbReference type="NCBI Taxonomy" id="2995303"/>
    <lineage>
        <taxon>Bacteria</taxon>
        <taxon>Pseudomonadati</taxon>
        <taxon>Myxococcota</taxon>
        <taxon>Polyangia</taxon>
        <taxon>Nannocystales</taxon>
        <taxon>Nannocystaceae</taxon>
        <taxon>Nannocystis</taxon>
    </lineage>
</organism>
<feature type="region of interest" description="Disordered" evidence="2">
    <location>
        <begin position="308"/>
        <end position="354"/>
    </location>
</feature>
<dbReference type="PANTHER" id="PTHR23222:SF0">
    <property type="entry name" value="PROHIBITIN 1"/>
    <property type="match status" value="1"/>
</dbReference>
<dbReference type="Pfam" id="PF01145">
    <property type="entry name" value="Band_7"/>
    <property type="match status" value="1"/>
</dbReference>
<keyword evidence="3" id="KW-0472">Membrane</keyword>
<dbReference type="Gene3D" id="3.30.479.30">
    <property type="entry name" value="Band 7 domain"/>
    <property type="match status" value="1"/>
</dbReference>
<keyword evidence="3" id="KW-1133">Transmembrane helix</keyword>
<dbReference type="InterPro" id="IPR000163">
    <property type="entry name" value="Prohibitin"/>
</dbReference>
<dbReference type="InterPro" id="IPR001107">
    <property type="entry name" value="Band_7"/>
</dbReference>
<evidence type="ECO:0000313" key="6">
    <source>
        <dbReference type="Proteomes" id="UP001221686"/>
    </source>
</evidence>
<evidence type="ECO:0000313" key="5">
    <source>
        <dbReference type="EMBL" id="MDC0716426.1"/>
    </source>
</evidence>
<evidence type="ECO:0000256" key="2">
    <source>
        <dbReference type="SAM" id="MobiDB-lite"/>
    </source>
</evidence>
<dbReference type="Proteomes" id="UP001221686">
    <property type="component" value="Unassembled WGS sequence"/>
</dbReference>
<proteinExistence type="predicted"/>
<sequence>MASTEETKEVDDRSPFREWSERTLGQFEYLTYTALVVVLLMLGFLWPRMFITIPTGSQGVMYRYFAGGTVTERVWGEGLHVIPPWDHLTVYEVRLQQKTLKFDVLSDEGLNLQVAISVKFRPDSDMLGHLHRDIGPDYFARIIEPDIQAHVRRAFGDRPAYKIYSSANDLMAELRRISSLARDELGDGEEEKPYVQIQEIELVDLDLPEVVLAAIAERYRQEQLTLEYRHRLEREEAEAQRKRTEASGIRDYNTIIGELSPDVLRWRDLEATSELAKANNSKVLVLGGGAGSGSSLLFNVGGDSLPAAAPAAAESAASKSTAATSTASKSTATNSTASNSTAATSASTTSSAAR</sequence>